<evidence type="ECO:0000256" key="4">
    <source>
        <dbReference type="ARBA" id="ARBA00023163"/>
    </source>
</evidence>
<dbReference type="Gene3D" id="3.40.50.1360">
    <property type="match status" value="1"/>
</dbReference>
<evidence type="ECO:0000313" key="8">
    <source>
        <dbReference type="Proteomes" id="UP000198556"/>
    </source>
</evidence>
<evidence type="ECO:0000256" key="2">
    <source>
        <dbReference type="ARBA" id="ARBA00023015"/>
    </source>
</evidence>
<reference evidence="7 8" key="1">
    <citation type="submission" date="2016-10" db="EMBL/GenBank/DDBJ databases">
        <authorList>
            <person name="de Groot N.N."/>
        </authorList>
    </citation>
    <scope>NUCLEOTIDE SEQUENCE [LARGE SCALE GENOMIC DNA]</scope>
    <source>
        <strain evidence="7 8">DSM 15827</strain>
    </source>
</reference>
<dbReference type="OrthoDB" id="9793820at2"/>
<dbReference type="InterPro" id="IPR051054">
    <property type="entry name" value="SorC_transcr_regulators"/>
</dbReference>
<dbReference type="AlphaFoldDB" id="A0A1H9LBY1"/>
<feature type="domain" description="CggR N-terminal DNA binding" evidence="6">
    <location>
        <begin position="18"/>
        <end position="85"/>
    </location>
</feature>
<dbReference type="PANTHER" id="PTHR34294">
    <property type="entry name" value="TRANSCRIPTIONAL REGULATOR-RELATED"/>
    <property type="match status" value="1"/>
</dbReference>
<dbReference type="InterPro" id="IPR036390">
    <property type="entry name" value="WH_DNA-bd_sf"/>
</dbReference>
<proteinExistence type="inferred from homology"/>
<dbReference type="Pfam" id="PF04198">
    <property type="entry name" value="Sugar-bind"/>
    <property type="match status" value="1"/>
</dbReference>
<dbReference type="EMBL" id="FOGF01000018">
    <property type="protein sequence ID" value="SER08926.1"/>
    <property type="molecule type" value="Genomic_DNA"/>
</dbReference>
<evidence type="ECO:0000259" key="6">
    <source>
        <dbReference type="Pfam" id="PF21715"/>
    </source>
</evidence>
<keyword evidence="4" id="KW-0804">Transcription</keyword>
<dbReference type="GO" id="GO:0030246">
    <property type="term" value="F:carbohydrate binding"/>
    <property type="evidence" value="ECO:0007669"/>
    <property type="project" value="InterPro"/>
</dbReference>
<dbReference type="InterPro" id="IPR036388">
    <property type="entry name" value="WH-like_DNA-bd_sf"/>
</dbReference>
<sequence>MDSFSIIQQVVPESYHLLHTRYNILQLISNEEPIGRRLLAKKMGLSERVLRTETDLLKQQKLVDYSTNGMTITTFGQSILEIIASMSQELVLMNQKEAAVAKKLKVNFCRIISNERSTVDFNKILGENVQRILNSLLPMGESVIAVTGGNTMATVSSNFNPKLSQQRDLVFVPARGGVGGSTLIQANSVSEVMALNTNGSYRSLYVPEHVSKETYMSLSQEPGVAEVIELMNKANCLLYSVGNAKIMAERRGLSRNEQSLIAEKNAVGEAFGCFFNSAGQVVFKLPRIGLDLDNLATFPYTIAIVVGEEKVEALKAYTKIAPVSNTWYVIDEGVANLVLNEESR</sequence>
<dbReference type="Proteomes" id="UP000198556">
    <property type="component" value="Unassembled WGS sequence"/>
</dbReference>
<dbReference type="Pfam" id="PF21715">
    <property type="entry name" value="CggR_N"/>
    <property type="match status" value="1"/>
</dbReference>
<evidence type="ECO:0000256" key="1">
    <source>
        <dbReference type="ARBA" id="ARBA00010466"/>
    </source>
</evidence>
<keyword evidence="2" id="KW-0805">Transcription regulation</keyword>
<comment type="similarity">
    <text evidence="1">Belongs to the SorC transcriptional regulatory family.</text>
</comment>
<name>A0A1H9LBY1_9LACT</name>
<gene>
    <name evidence="7" type="ORF">SAMN05421767_11836</name>
</gene>
<evidence type="ECO:0000313" key="7">
    <source>
        <dbReference type="EMBL" id="SER08926.1"/>
    </source>
</evidence>
<dbReference type="SUPFAM" id="SSF46785">
    <property type="entry name" value="Winged helix' DNA-binding domain"/>
    <property type="match status" value="1"/>
</dbReference>
<keyword evidence="3" id="KW-0238">DNA-binding</keyword>
<dbReference type="STRING" id="137733.SAMN05421767_11836"/>
<protein>
    <submittedName>
        <fullName evidence="7">Central glycolytic genes regulator</fullName>
    </submittedName>
</protein>
<dbReference type="SUPFAM" id="SSF100950">
    <property type="entry name" value="NagB/RpiA/CoA transferase-like"/>
    <property type="match status" value="1"/>
</dbReference>
<dbReference type="InterPro" id="IPR037171">
    <property type="entry name" value="NagB/RpiA_transferase-like"/>
</dbReference>
<dbReference type="Gene3D" id="1.10.10.10">
    <property type="entry name" value="Winged helix-like DNA-binding domain superfamily/Winged helix DNA-binding domain"/>
    <property type="match status" value="1"/>
</dbReference>
<dbReference type="InterPro" id="IPR048715">
    <property type="entry name" value="CggR_N"/>
</dbReference>
<dbReference type="RefSeq" id="WP_089746676.1">
    <property type="nucleotide sequence ID" value="NZ_FOGF01000018.1"/>
</dbReference>
<keyword evidence="8" id="KW-1185">Reference proteome</keyword>
<evidence type="ECO:0000259" key="5">
    <source>
        <dbReference type="Pfam" id="PF04198"/>
    </source>
</evidence>
<evidence type="ECO:0000256" key="3">
    <source>
        <dbReference type="ARBA" id="ARBA00023125"/>
    </source>
</evidence>
<organism evidence="7 8">
    <name type="scientific">Granulicatella balaenopterae</name>
    <dbReference type="NCBI Taxonomy" id="137733"/>
    <lineage>
        <taxon>Bacteria</taxon>
        <taxon>Bacillati</taxon>
        <taxon>Bacillota</taxon>
        <taxon>Bacilli</taxon>
        <taxon>Lactobacillales</taxon>
        <taxon>Carnobacteriaceae</taxon>
        <taxon>Granulicatella</taxon>
    </lineage>
</organism>
<dbReference type="GO" id="GO:0003677">
    <property type="term" value="F:DNA binding"/>
    <property type="evidence" value="ECO:0007669"/>
    <property type="project" value="UniProtKB-KW"/>
</dbReference>
<feature type="domain" description="Sugar-binding" evidence="5">
    <location>
        <begin position="93"/>
        <end position="340"/>
    </location>
</feature>
<dbReference type="InterPro" id="IPR007324">
    <property type="entry name" value="Sugar-bd_dom_put"/>
</dbReference>
<accession>A0A1H9LBY1</accession>
<dbReference type="PANTHER" id="PTHR34294:SF5">
    <property type="entry name" value="CENTRAL GLYCOLYTIC GENES REGULATOR"/>
    <property type="match status" value="1"/>
</dbReference>